<dbReference type="Proteomes" id="UP000000554">
    <property type="component" value="Chromosome"/>
</dbReference>
<dbReference type="InterPro" id="IPR006073">
    <property type="entry name" value="GTP-bd"/>
</dbReference>
<dbReference type="Pfam" id="PF01926">
    <property type="entry name" value="MMR_HSR1"/>
    <property type="match status" value="1"/>
</dbReference>
<dbReference type="PaxDb" id="64091-VNG_2410G"/>
<dbReference type="InterPro" id="IPR027417">
    <property type="entry name" value="P-loop_NTPase"/>
</dbReference>
<sequence>MGCEWRARMGLFADLRDSVSRVTASLFADDSEPKRIGIYGPPNAGKTTLANRIARDWTGDAVGPESHIPHETRRARRKENVEIERNGKTVTIDIVDTPGVTTKVDYSQFLDHDMEKDEAVRRSREATEGVAEAMHWLREDVDGVIYVLDATNDPFTQVNTMLIGIIESRDLPVLILANKTDLDDANIQRVSNAFPQHETIPLSALEGENMDEVYDKIAAYFG</sequence>
<dbReference type="InterPro" id="IPR005225">
    <property type="entry name" value="Small_GTP-bd"/>
</dbReference>
<dbReference type="STRING" id="64091.VNG_2410G"/>
<protein>
    <submittedName>
        <fullName evidence="2">GTP-binding protein homolog</fullName>
    </submittedName>
</protein>
<evidence type="ECO:0000313" key="2">
    <source>
        <dbReference type="EMBL" id="AAG20497.1"/>
    </source>
</evidence>
<dbReference type="EMBL" id="AE004437">
    <property type="protein sequence ID" value="AAG20497.1"/>
    <property type="molecule type" value="Genomic_DNA"/>
</dbReference>
<name>Q9HMS4_HALSA</name>
<dbReference type="PIR" id="E84391">
    <property type="entry name" value="E84391"/>
</dbReference>
<proteinExistence type="predicted"/>
<dbReference type="PRINTS" id="PR00449">
    <property type="entry name" value="RASTRNSFRMNG"/>
</dbReference>
<evidence type="ECO:0000259" key="1">
    <source>
        <dbReference type="Pfam" id="PF01926"/>
    </source>
</evidence>
<dbReference type="PANTHER" id="PTHR42714:SF2">
    <property type="entry name" value="TRNA MODIFICATION GTPASE GTPBP3, MITOCHONDRIAL"/>
    <property type="match status" value="1"/>
</dbReference>
<dbReference type="PATRIC" id="fig|64091.14.peg.1864"/>
<dbReference type="AlphaFoldDB" id="Q9HMS4"/>
<dbReference type="NCBIfam" id="TIGR00231">
    <property type="entry name" value="small_GTP"/>
    <property type="match status" value="1"/>
</dbReference>
<keyword evidence="3" id="KW-1185">Reference proteome</keyword>
<evidence type="ECO:0000313" key="3">
    <source>
        <dbReference type="Proteomes" id="UP000000554"/>
    </source>
</evidence>
<gene>
    <name evidence="2" type="primary">gbp3</name>
    <name evidence="2" type="ordered locus">VNG_2410G</name>
</gene>
<organism evidence="2 3">
    <name type="scientific">Halobacterium salinarum (strain ATCC 700922 / JCM 11081 / NRC-1)</name>
    <name type="common">Halobacterium halobium</name>
    <dbReference type="NCBI Taxonomy" id="64091"/>
    <lineage>
        <taxon>Archaea</taxon>
        <taxon>Methanobacteriati</taxon>
        <taxon>Methanobacteriota</taxon>
        <taxon>Stenosarchaea group</taxon>
        <taxon>Halobacteria</taxon>
        <taxon>Halobacteriales</taxon>
        <taxon>Halobacteriaceae</taxon>
        <taxon>Halobacterium</taxon>
        <taxon>Halobacterium salinarum NRC-34001</taxon>
    </lineage>
</organism>
<accession>Q9HMS4</accession>
<dbReference type="HOGENOM" id="CLU_1399745_0_0_2"/>
<dbReference type="FunCoup" id="Q9HMS4">
    <property type="interactions" value="13"/>
</dbReference>
<dbReference type="KEGG" id="hal:VNG_2410G"/>
<dbReference type="CDD" id="cd00880">
    <property type="entry name" value="Era_like"/>
    <property type="match status" value="1"/>
</dbReference>
<reference evidence="2 3" key="1">
    <citation type="journal article" date="2000" name="Proc. Natl. Acad. Sci. U.S.A.">
        <title>Genome sequence of Halobacterium species NRC-1.</title>
        <authorList>
            <person name="Ng W.V."/>
            <person name="Kennedy S.P."/>
            <person name="Mahairas G.G."/>
            <person name="Berquist B."/>
            <person name="Pan M."/>
            <person name="Shukla H.D."/>
            <person name="Lasky S.R."/>
            <person name="Baliga N.S."/>
            <person name="Thorsson V."/>
            <person name="Sbrogna J."/>
            <person name="Swartzell S."/>
            <person name="Weir D."/>
            <person name="Hall J."/>
            <person name="Dahl T.A."/>
            <person name="Welti R."/>
            <person name="Goo Y.A."/>
            <person name="Leithauser B."/>
            <person name="Keller K."/>
            <person name="Cruz R."/>
            <person name="Danson M.J."/>
            <person name="Hough D.W."/>
            <person name="Maddocks D.G."/>
            <person name="Jablonski P.E."/>
            <person name="Krebs M.P."/>
            <person name="Angevine C.M."/>
            <person name="Dale H."/>
            <person name="Isenbarger T.A."/>
            <person name="Peck R.F."/>
            <person name="Pohlschroder M."/>
            <person name="Spudich J.L."/>
            <person name="Jung K.W."/>
            <person name="Alam M."/>
            <person name="Freitas T."/>
            <person name="Hou S."/>
            <person name="Daniels C.J."/>
            <person name="Dennis P.P."/>
            <person name="Omer A.D."/>
            <person name="Ebhardt H."/>
            <person name="Lowe T.M."/>
            <person name="Liang P."/>
            <person name="Riley M."/>
            <person name="Hood L."/>
            <person name="DasSarma S."/>
        </authorList>
    </citation>
    <scope>NUCLEOTIDE SEQUENCE [LARGE SCALE GENOMIC DNA]</scope>
    <source>
        <strain evidence="3">ATCC 700922 / JCM 11081 / NRC-1</strain>
    </source>
</reference>
<dbReference type="GO" id="GO:0005525">
    <property type="term" value="F:GTP binding"/>
    <property type="evidence" value="ECO:0007669"/>
    <property type="project" value="InterPro"/>
</dbReference>
<feature type="domain" description="G" evidence="1">
    <location>
        <begin position="35"/>
        <end position="179"/>
    </location>
</feature>
<dbReference type="Gene3D" id="3.40.50.300">
    <property type="entry name" value="P-loop containing nucleotide triphosphate hydrolases"/>
    <property type="match status" value="1"/>
</dbReference>
<dbReference type="PANTHER" id="PTHR42714">
    <property type="entry name" value="TRNA MODIFICATION GTPASE GTPBP3"/>
    <property type="match status" value="1"/>
</dbReference>
<dbReference type="SUPFAM" id="SSF52540">
    <property type="entry name" value="P-loop containing nucleoside triphosphate hydrolases"/>
    <property type="match status" value="1"/>
</dbReference>
<dbReference type="InParanoid" id="Q9HMS4"/>